<dbReference type="Pfam" id="PF11817">
    <property type="entry name" value="Foie-gras_1"/>
    <property type="match status" value="1"/>
</dbReference>
<name>A0A315ALU5_PRUYE</name>
<dbReference type="AlphaFoldDB" id="A0A315ALU5"/>
<dbReference type="PANTHER" id="PTHR14374">
    <property type="entry name" value="FOIE GRAS"/>
    <property type="match status" value="1"/>
</dbReference>
<comment type="caution">
    <text evidence="2">The sequence shown here is derived from an EMBL/GenBank/DDBJ whole genome shotgun (WGS) entry which is preliminary data.</text>
</comment>
<proteinExistence type="predicted"/>
<dbReference type="OrthoDB" id="6278596at2759"/>
<dbReference type="EMBL" id="PJQY01000232">
    <property type="protein sequence ID" value="PQQ15276.1"/>
    <property type="molecule type" value="Genomic_DNA"/>
</dbReference>
<dbReference type="InterPro" id="IPR021773">
    <property type="entry name" value="TPC11"/>
</dbReference>
<keyword evidence="3" id="KW-1185">Reference proteome</keyword>
<reference evidence="2 3" key="1">
    <citation type="submission" date="2018-02" db="EMBL/GenBank/DDBJ databases">
        <title>Draft genome of wild Prunus yedoensis var. nudiflora.</title>
        <authorList>
            <person name="Baek S."/>
            <person name="Kim J.-H."/>
            <person name="Choi K."/>
            <person name="Kim G.-B."/>
            <person name="Cho A."/>
            <person name="Jang H."/>
            <person name="Shin C.-H."/>
            <person name="Yu H.-J."/>
            <person name="Mun J.-H."/>
        </authorList>
    </citation>
    <scope>NUCLEOTIDE SEQUENCE [LARGE SCALE GENOMIC DNA]</scope>
    <source>
        <strain evidence="3">cv. Jeju island</strain>
        <tissue evidence="2">Leaf</tissue>
    </source>
</reference>
<sequence length="287" mass="32709">MYKNQYYSFCGPNVWVLKHRTKVPSVVAALLSSVQVSGDPDEISVDQMVAVRKRADVDAKYLLTFYQNPDGDSDGSQLKESLYSLGSVFVELASKYYRDEGRRIKARIERKSSNPSELNIRYLPDWAEALRFYEDAYHTLRELIAGTSYRGSAIQHLVEIKTVAEQLHFKISTLLLHGGKIIEAVARFRQHNTSYRKLLAGHYLKEKRSSLEFAVSMSEGETDCSAESVVPSSYLSQFARLIEQGDAFVMQPLNDEECMRYAISEGKKFQDSFEIFALLKKSCDSYQ</sequence>
<feature type="domain" description="Trafficking protein particle complex subunit 11" evidence="1">
    <location>
        <begin position="157"/>
        <end position="198"/>
    </location>
</feature>
<dbReference type="PANTHER" id="PTHR14374:SF0">
    <property type="entry name" value="TRAFFICKING PROTEIN PARTICLE COMPLEX SUBUNIT 11"/>
    <property type="match status" value="1"/>
</dbReference>
<accession>A0A315ALU5</accession>
<protein>
    <submittedName>
        <fullName evidence="2">Trafficking protein particle complex subunit 11</fullName>
    </submittedName>
</protein>
<dbReference type="STRING" id="2094558.A0A315ALU5"/>
<evidence type="ECO:0000259" key="1">
    <source>
        <dbReference type="Pfam" id="PF11817"/>
    </source>
</evidence>
<evidence type="ECO:0000313" key="3">
    <source>
        <dbReference type="Proteomes" id="UP000250321"/>
    </source>
</evidence>
<dbReference type="Proteomes" id="UP000250321">
    <property type="component" value="Unassembled WGS sequence"/>
</dbReference>
<evidence type="ECO:0000313" key="2">
    <source>
        <dbReference type="EMBL" id="PQQ15276.1"/>
    </source>
</evidence>
<organism evidence="2 3">
    <name type="scientific">Prunus yedoensis var. nudiflora</name>
    <dbReference type="NCBI Taxonomy" id="2094558"/>
    <lineage>
        <taxon>Eukaryota</taxon>
        <taxon>Viridiplantae</taxon>
        <taxon>Streptophyta</taxon>
        <taxon>Embryophyta</taxon>
        <taxon>Tracheophyta</taxon>
        <taxon>Spermatophyta</taxon>
        <taxon>Magnoliopsida</taxon>
        <taxon>eudicotyledons</taxon>
        <taxon>Gunneridae</taxon>
        <taxon>Pentapetalae</taxon>
        <taxon>rosids</taxon>
        <taxon>fabids</taxon>
        <taxon>Rosales</taxon>
        <taxon>Rosaceae</taxon>
        <taxon>Amygdaloideae</taxon>
        <taxon>Amygdaleae</taxon>
        <taxon>Prunus</taxon>
    </lineage>
</organism>
<gene>
    <name evidence="2" type="ORF">Pyn_12675</name>
</gene>